<dbReference type="PANTHER" id="PTHR45982:SF1">
    <property type="entry name" value="REGULATOR OF CHROMOSOME CONDENSATION"/>
    <property type="match status" value="1"/>
</dbReference>
<keyword evidence="3" id="KW-1185">Reference proteome</keyword>
<evidence type="ECO:0008006" key="4">
    <source>
        <dbReference type="Google" id="ProtNLM"/>
    </source>
</evidence>
<dbReference type="InterPro" id="IPR009091">
    <property type="entry name" value="RCC1/BLIP-II"/>
</dbReference>
<dbReference type="RefSeq" id="WP_214158046.1">
    <property type="nucleotide sequence ID" value="NZ_JAHBAY010000009.1"/>
</dbReference>
<dbReference type="InterPro" id="IPR051553">
    <property type="entry name" value="Ran_GTPase-activating"/>
</dbReference>
<dbReference type="InterPro" id="IPR000408">
    <property type="entry name" value="Reg_chr_condens"/>
</dbReference>
<proteinExistence type="predicted"/>
<evidence type="ECO:0000313" key="3">
    <source>
        <dbReference type="Proteomes" id="UP001197247"/>
    </source>
</evidence>
<organism evidence="2 3">
    <name type="scientific">Kineosporia corallincola</name>
    <dbReference type="NCBI Taxonomy" id="2835133"/>
    <lineage>
        <taxon>Bacteria</taxon>
        <taxon>Bacillati</taxon>
        <taxon>Actinomycetota</taxon>
        <taxon>Actinomycetes</taxon>
        <taxon>Kineosporiales</taxon>
        <taxon>Kineosporiaceae</taxon>
        <taxon>Kineosporia</taxon>
    </lineage>
</organism>
<dbReference type="SUPFAM" id="SSF50985">
    <property type="entry name" value="RCC1/BLIP-II"/>
    <property type="match status" value="3"/>
</dbReference>
<sequence>MPGSAAAARRWATVWVLCLLLLAAVATVRPAGAAFTATTGTGSGFSASTWSTGPALYWSGDNTSGSAGESGTGDTVAVRGITAVAGGQTFSALGTGLYHSCGIATDGTLWCWGRNGGGQLGRGALSTLEATPQPVDAAGTTWRSVTGGEEVTCALQSSPTDGSVWCWGYGGMGQLAAGTTLQKTRPNRITHGGTVPETWRSLSGDGNRFCALDPAGGLWCWGRAADGETGDGTTTNRTVPVPVESGATWSSVAAGPTHTCAVAAGGSVQGVAVTPGQAFCWGANGYGQTGTGTTSTRLTVPTAVGAAGSTGVRVWASLASGSRSTCGITADAGDPSRPAGQLWCWGQLGDGGTATTGPAQDGTSTGWTSIDAGGDGVTTFCGVDGGALSCRGGSPQFQAGDGTTSYRTAWGPVLRGTGTGWDTVSVARAHGCALTSAGQAFCWGSAEYGQPGNGAVWYRNTLRDINSAQTAGWSAPDGETDHTCALQGSALFCWGRNTSGQLGTGDTVSHGTPQPVAGAWAQVTVGSDHTCALDTDGVAWCWGRNLAGSVLGTGSNSSVSVPTRVVVTGVSGDRWLSLDAGLNATCGIRSDGTLWCWGAQSQGVLGNGTAGTYLNRPTQVSGGGTDWDDVQVGSNEHACGMRVSHALYCWGNNSAGQIGTGTSGGTRPSPTLVTGSWAGRTTGTATGLAAGYAVGHTHTCALDTGGVLWCWGSGGDRQFGLPSSSADSPAPVTAAAAGTGRTWTSVLAGGNSTCATRSDGGLWCWGHNYHGKLGQGSDSTTVSSPALSSATTPVAARLSRVSLFVVR</sequence>
<gene>
    <name evidence="2" type="ORF">KIH74_22270</name>
</gene>
<reference evidence="2 3" key="1">
    <citation type="submission" date="2021-05" db="EMBL/GenBank/DDBJ databases">
        <title>Kineosporia and Streptomyces sp. nov. two new marine actinobacteria isolated from Coral.</title>
        <authorList>
            <person name="Buangrab K."/>
            <person name="Sutthacheep M."/>
            <person name="Yeemin T."/>
            <person name="Harunari E."/>
            <person name="Igarashi Y."/>
            <person name="Kanchanasin P."/>
            <person name="Tanasupawat S."/>
            <person name="Phongsopitanun W."/>
        </authorList>
    </citation>
    <scope>NUCLEOTIDE SEQUENCE [LARGE SCALE GENOMIC DNA]</scope>
    <source>
        <strain evidence="2 3">J2-2</strain>
    </source>
</reference>
<name>A0ABS5TKR1_9ACTN</name>
<dbReference type="PROSITE" id="PS50012">
    <property type="entry name" value="RCC1_3"/>
    <property type="match status" value="7"/>
</dbReference>
<dbReference type="PRINTS" id="PR00633">
    <property type="entry name" value="RCCNDNSATION"/>
</dbReference>
<evidence type="ECO:0000256" key="1">
    <source>
        <dbReference type="SAM" id="SignalP"/>
    </source>
</evidence>
<feature type="signal peptide" evidence="1">
    <location>
        <begin position="1"/>
        <end position="33"/>
    </location>
</feature>
<dbReference type="Proteomes" id="UP001197247">
    <property type="component" value="Unassembled WGS sequence"/>
</dbReference>
<keyword evidence="1" id="KW-0732">Signal</keyword>
<dbReference type="Pfam" id="PF00415">
    <property type="entry name" value="RCC1"/>
    <property type="match status" value="4"/>
</dbReference>
<dbReference type="Pfam" id="PF13540">
    <property type="entry name" value="RCC1_2"/>
    <property type="match status" value="2"/>
</dbReference>
<evidence type="ECO:0000313" key="2">
    <source>
        <dbReference type="EMBL" id="MBT0771682.1"/>
    </source>
</evidence>
<comment type="caution">
    <text evidence="2">The sequence shown here is derived from an EMBL/GenBank/DDBJ whole genome shotgun (WGS) entry which is preliminary data.</text>
</comment>
<protein>
    <recommendedName>
        <fullName evidence="4">Alpha-tubulin suppressor</fullName>
    </recommendedName>
</protein>
<accession>A0ABS5TKR1</accession>
<feature type="chain" id="PRO_5045089294" description="Alpha-tubulin suppressor" evidence="1">
    <location>
        <begin position="34"/>
        <end position="807"/>
    </location>
</feature>
<dbReference type="Gene3D" id="2.130.10.30">
    <property type="entry name" value="Regulator of chromosome condensation 1/beta-lactamase-inhibitor protein II"/>
    <property type="match status" value="3"/>
</dbReference>
<dbReference type="PANTHER" id="PTHR45982">
    <property type="entry name" value="REGULATOR OF CHROMOSOME CONDENSATION"/>
    <property type="match status" value="1"/>
</dbReference>
<dbReference type="EMBL" id="JAHBAY010000009">
    <property type="protein sequence ID" value="MBT0771682.1"/>
    <property type="molecule type" value="Genomic_DNA"/>
</dbReference>